<evidence type="ECO:0000313" key="2">
    <source>
        <dbReference type="Proteomes" id="UP001156706"/>
    </source>
</evidence>
<organism evidence="1 2">
    <name type="scientific">Chitinimonas prasina</name>
    <dbReference type="NCBI Taxonomy" id="1434937"/>
    <lineage>
        <taxon>Bacteria</taxon>
        <taxon>Pseudomonadati</taxon>
        <taxon>Pseudomonadota</taxon>
        <taxon>Betaproteobacteria</taxon>
        <taxon>Neisseriales</taxon>
        <taxon>Chitinibacteraceae</taxon>
        <taxon>Chitinimonas</taxon>
    </lineage>
</organism>
<proteinExistence type="predicted"/>
<name>A0ABQ5YG45_9NEIS</name>
<sequence>MHRQRGYSYLIALFAVAVLLVVSLRALEHSKTAGRREREAELLFVGQAYQQAIKDYYQFSPGTSKQYPPDLQALLLDNRATRTRRPLRRLYRDPMTGSADWGLVKTPDGLVKGVYSLSTEQPIKTGGFPEALQALEGAKRYQDWKFVFEPTPG</sequence>
<dbReference type="RefSeq" id="WP_284196765.1">
    <property type="nucleotide sequence ID" value="NZ_BSOG01000002.1"/>
</dbReference>
<protein>
    <recommendedName>
        <fullName evidence="3">Type II secretion system protein</fullName>
    </recommendedName>
</protein>
<dbReference type="Proteomes" id="UP001156706">
    <property type="component" value="Unassembled WGS sequence"/>
</dbReference>
<keyword evidence="2" id="KW-1185">Reference proteome</keyword>
<reference evidence="2" key="1">
    <citation type="journal article" date="2019" name="Int. J. Syst. Evol. Microbiol.">
        <title>The Global Catalogue of Microorganisms (GCM) 10K type strain sequencing project: providing services to taxonomists for standard genome sequencing and annotation.</title>
        <authorList>
            <consortium name="The Broad Institute Genomics Platform"/>
            <consortium name="The Broad Institute Genome Sequencing Center for Infectious Disease"/>
            <person name="Wu L."/>
            <person name="Ma J."/>
        </authorList>
    </citation>
    <scope>NUCLEOTIDE SEQUENCE [LARGE SCALE GENOMIC DNA]</scope>
    <source>
        <strain evidence="2">NBRC 110044</strain>
    </source>
</reference>
<accession>A0ABQ5YG45</accession>
<evidence type="ECO:0000313" key="1">
    <source>
        <dbReference type="EMBL" id="GLR13674.1"/>
    </source>
</evidence>
<evidence type="ECO:0008006" key="3">
    <source>
        <dbReference type="Google" id="ProtNLM"/>
    </source>
</evidence>
<dbReference type="EMBL" id="BSOG01000002">
    <property type="protein sequence ID" value="GLR13674.1"/>
    <property type="molecule type" value="Genomic_DNA"/>
</dbReference>
<comment type="caution">
    <text evidence="1">The sequence shown here is derived from an EMBL/GenBank/DDBJ whole genome shotgun (WGS) entry which is preliminary data.</text>
</comment>
<gene>
    <name evidence="1" type="ORF">GCM10007907_24640</name>
</gene>